<evidence type="ECO:0000313" key="2">
    <source>
        <dbReference type="EMBL" id="KZT43896.1"/>
    </source>
</evidence>
<feature type="signal peptide" evidence="1">
    <location>
        <begin position="1"/>
        <end position="21"/>
    </location>
</feature>
<sequence length="500" mass="55918">MANPTLVLVALLLLITLLTNFLPSSQEHLRASNPFQVLNNLGIVTQIPEVDRGLVAPSRLPDTTAVILNWSRLPNVILIVSLLCSNSLSGIIAAIHIWNNQPNLVLTHNVLSPASCPSTKLVIHNSPANIYFRARFLACASAKTSMCFLQDDDYLVRPQVIWSLHLSANGAPVHRDIHLLPPHERLSTYFRTLVSPDERLHTTFAWLGHGTLISRERASRFLHLLSSRDLSDEQLLMADNYYSILSNHIPELWIDSGIELGSSQPFSVGAQGEERNWKHIVAAKNQLHLILRNGPSNITFTDDRALSMDLGVWKSPCRSSPCVLSVFIALLPPVQTLSEVEHKTMRMIEQNRSDHVNPHVLSNFVDNSLPFAVDDRPDTVFHSPETGKAGEWMMLDLLKPIQSMHRRLAICVLMPEISLPWLQASDLAVSVDGQQWELLVSEFACRAHDGVAASDTSYSPLTKCLLPIFKSGWRFVRFRLLNDVPVPWGVAEFWVEGVPI</sequence>
<reference evidence="2 3" key="1">
    <citation type="journal article" date="2016" name="Mol. Biol. Evol.">
        <title>Comparative Genomics of Early-Diverging Mushroom-Forming Fungi Provides Insights into the Origins of Lignocellulose Decay Capabilities.</title>
        <authorList>
            <person name="Nagy L.G."/>
            <person name="Riley R."/>
            <person name="Tritt A."/>
            <person name="Adam C."/>
            <person name="Daum C."/>
            <person name="Floudas D."/>
            <person name="Sun H."/>
            <person name="Yadav J.S."/>
            <person name="Pangilinan J."/>
            <person name="Larsson K.H."/>
            <person name="Matsuura K."/>
            <person name="Barry K."/>
            <person name="Labutti K."/>
            <person name="Kuo R."/>
            <person name="Ohm R.A."/>
            <person name="Bhattacharya S.S."/>
            <person name="Shirouzu T."/>
            <person name="Yoshinaga Y."/>
            <person name="Martin F.M."/>
            <person name="Grigoriev I.V."/>
            <person name="Hibbett D.S."/>
        </authorList>
    </citation>
    <scope>NUCLEOTIDE SEQUENCE [LARGE SCALE GENOMIC DNA]</scope>
    <source>
        <strain evidence="2 3">HHB10207 ss-3</strain>
    </source>
</reference>
<organism evidence="2 3">
    <name type="scientific">Sistotremastrum suecicum HHB10207 ss-3</name>
    <dbReference type="NCBI Taxonomy" id="1314776"/>
    <lineage>
        <taxon>Eukaryota</taxon>
        <taxon>Fungi</taxon>
        <taxon>Dikarya</taxon>
        <taxon>Basidiomycota</taxon>
        <taxon>Agaricomycotina</taxon>
        <taxon>Agaricomycetes</taxon>
        <taxon>Sistotremastrales</taxon>
        <taxon>Sistotremastraceae</taxon>
        <taxon>Sistotremastrum</taxon>
    </lineage>
</organism>
<dbReference type="STRING" id="1314776.A0A166IMQ0"/>
<gene>
    <name evidence="2" type="ORF">SISSUDRAFT_977628</name>
</gene>
<proteinExistence type="predicted"/>
<name>A0A166IMQ0_9AGAM</name>
<dbReference type="EMBL" id="KV428006">
    <property type="protein sequence ID" value="KZT43896.1"/>
    <property type="molecule type" value="Genomic_DNA"/>
</dbReference>
<evidence type="ECO:0000256" key="1">
    <source>
        <dbReference type="SAM" id="SignalP"/>
    </source>
</evidence>
<accession>A0A166IMQ0</accession>
<protein>
    <recommendedName>
        <fullName evidence="4">F5/8 type C domain-containing protein</fullName>
    </recommendedName>
</protein>
<dbReference type="OrthoDB" id="1684102at2759"/>
<dbReference type="AlphaFoldDB" id="A0A166IMQ0"/>
<keyword evidence="1" id="KW-0732">Signal</keyword>
<keyword evidence="3" id="KW-1185">Reference proteome</keyword>
<evidence type="ECO:0008006" key="4">
    <source>
        <dbReference type="Google" id="ProtNLM"/>
    </source>
</evidence>
<dbReference type="Proteomes" id="UP000076798">
    <property type="component" value="Unassembled WGS sequence"/>
</dbReference>
<evidence type="ECO:0000313" key="3">
    <source>
        <dbReference type="Proteomes" id="UP000076798"/>
    </source>
</evidence>
<feature type="chain" id="PRO_5007875344" description="F5/8 type C domain-containing protein" evidence="1">
    <location>
        <begin position="22"/>
        <end position="500"/>
    </location>
</feature>